<dbReference type="Proteomes" id="UP000001172">
    <property type="component" value="Chromosome"/>
</dbReference>
<accession>Q5L2K4</accession>
<sequence>MAEEYGFFNSVNGDRKYDMEQFATYFKQFLSNGIYHTNNVPALRVSHVSGMQTKLEPGSAYIEGYMYRNTEDIIFTHEAADPTNTRIDRIVLRLDRSVNARYIKAFVKKGTPATNPQPPALQRDDIVYEISLAQVRIEAGKTTISSVKDERLDPNVAGLVSSLITVPTEQFLDEWNSWMAEMNEKKEDYQAAWESWFNGIQNQIGVRLLTGSSEPSGAVAGDIWLKTV</sequence>
<dbReference type="eggNOG" id="ENOG502ZQEV">
    <property type="taxonomic scope" value="Bacteria"/>
</dbReference>
<gene>
    <name evidence="1" type="ordered locus">GK0541</name>
</gene>
<dbReference type="HOGENOM" id="CLU_109749_0_0_9"/>
<organism evidence="1 2">
    <name type="scientific">Geobacillus kaustophilus (strain HTA426)</name>
    <dbReference type="NCBI Taxonomy" id="235909"/>
    <lineage>
        <taxon>Bacteria</taxon>
        <taxon>Bacillati</taxon>
        <taxon>Bacillota</taxon>
        <taxon>Bacilli</taxon>
        <taxon>Bacillales</taxon>
        <taxon>Anoxybacillaceae</taxon>
        <taxon>Geobacillus</taxon>
        <taxon>Geobacillus thermoleovorans group</taxon>
    </lineage>
</organism>
<dbReference type="KEGG" id="gka:GK0541"/>
<dbReference type="EMBL" id="BA000043">
    <property type="protein sequence ID" value="BAD74826.1"/>
    <property type="molecule type" value="Genomic_DNA"/>
</dbReference>
<name>Q5L2K4_GEOKA</name>
<protein>
    <submittedName>
        <fullName evidence="1">Phage-related protein</fullName>
    </submittedName>
</protein>
<evidence type="ECO:0000313" key="2">
    <source>
        <dbReference type="Proteomes" id="UP000001172"/>
    </source>
</evidence>
<dbReference type="RefSeq" id="WP_011230045.1">
    <property type="nucleotide sequence ID" value="NC_006510.1"/>
</dbReference>
<evidence type="ECO:0000313" key="1">
    <source>
        <dbReference type="EMBL" id="BAD74826.1"/>
    </source>
</evidence>
<proteinExistence type="predicted"/>
<dbReference type="AlphaFoldDB" id="Q5L2K4"/>
<keyword evidence="2" id="KW-1185">Reference proteome</keyword>
<reference evidence="1 2" key="1">
    <citation type="journal article" date="2004" name="Nucleic Acids Res.">
        <title>Thermoadaptation trait revealed by the genome sequence of thermophilic Geobacillus kaustophilus.</title>
        <authorList>
            <person name="Takami H."/>
            <person name="Takaki Y."/>
            <person name="Chee G.J."/>
            <person name="Nishi S."/>
            <person name="Shimamura S."/>
            <person name="Suzuki H."/>
            <person name="Matsui S."/>
            <person name="Uchiyama I."/>
        </authorList>
    </citation>
    <scope>NUCLEOTIDE SEQUENCE [LARGE SCALE GENOMIC DNA]</scope>
    <source>
        <strain evidence="1 2">HTA426</strain>
    </source>
</reference>
<dbReference type="STRING" id="235909.GK0541"/>